<sequence>MTALDKFEKLECPGLWRETLSGQRRNVFVSLGDATLIIKDATDTALAHWSLPAVERSNPGSEPALYTPGGDAEEELEIDDDTMIEAIRTVQQAVARTKPQRGRLRRVILGLSLLAVVALAVFWLPGALVRHTAQVLPDTVRQEIGQRLLKDLVPFTGAACTDATGTRVLNQLKRRTLGPDSWNVVVVPSGPALSTHLPGAMILLRKDVIEDARTPDLAAGAIVLEAARARHVDPLLAVLDQAGPFATLRLLTQGEIGDAVLQAAAQTYLVTPPVSVPEAHLAERFRAAQVDPAAIAARSGLSIPPLSTPPDKPLLSDSAWLRLGAICSG</sequence>
<dbReference type="EMBL" id="JBFBVU010000002">
    <property type="protein sequence ID" value="MEV8465767.1"/>
    <property type="molecule type" value="Genomic_DNA"/>
</dbReference>
<keyword evidence="1" id="KW-1133">Transmembrane helix</keyword>
<evidence type="ECO:0000256" key="1">
    <source>
        <dbReference type="SAM" id="Phobius"/>
    </source>
</evidence>
<reference evidence="2 3" key="1">
    <citation type="submission" date="2024-07" db="EMBL/GenBank/DDBJ databases">
        <authorList>
            <person name="Kang M."/>
        </authorList>
    </citation>
    <scope>NUCLEOTIDE SEQUENCE [LARGE SCALE GENOMIC DNA]</scope>
    <source>
        <strain evidence="2 3">DFM31</strain>
    </source>
</reference>
<proteinExistence type="predicted"/>
<accession>A0ABV3L403</accession>
<name>A0ABV3L403_9RHOB</name>
<dbReference type="RefSeq" id="WP_366191451.1">
    <property type="nucleotide sequence ID" value="NZ_JBFBVU010000002.1"/>
</dbReference>
<comment type="caution">
    <text evidence="2">The sequence shown here is derived from an EMBL/GenBank/DDBJ whole genome shotgun (WGS) entry which is preliminary data.</text>
</comment>
<keyword evidence="1" id="KW-0472">Membrane</keyword>
<feature type="transmembrane region" description="Helical" evidence="1">
    <location>
        <begin position="107"/>
        <end position="128"/>
    </location>
</feature>
<keyword evidence="3" id="KW-1185">Reference proteome</keyword>
<evidence type="ECO:0000313" key="2">
    <source>
        <dbReference type="EMBL" id="MEV8465767.1"/>
    </source>
</evidence>
<keyword evidence="1" id="KW-0812">Transmembrane</keyword>
<protein>
    <submittedName>
        <fullName evidence="2">Uncharacterized protein</fullName>
    </submittedName>
</protein>
<gene>
    <name evidence="2" type="ORF">AB0T83_03090</name>
</gene>
<dbReference type="Proteomes" id="UP001553161">
    <property type="component" value="Unassembled WGS sequence"/>
</dbReference>
<organism evidence="2 3">
    <name type="scientific">Meridianimarinicoccus marinus</name>
    <dbReference type="NCBI Taxonomy" id="3231483"/>
    <lineage>
        <taxon>Bacteria</taxon>
        <taxon>Pseudomonadati</taxon>
        <taxon>Pseudomonadota</taxon>
        <taxon>Alphaproteobacteria</taxon>
        <taxon>Rhodobacterales</taxon>
        <taxon>Paracoccaceae</taxon>
        <taxon>Meridianimarinicoccus</taxon>
    </lineage>
</organism>
<evidence type="ECO:0000313" key="3">
    <source>
        <dbReference type="Proteomes" id="UP001553161"/>
    </source>
</evidence>